<dbReference type="Proteomes" id="UP001156691">
    <property type="component" value="Unassembled WGS sequence"/>
</dbReference>
<sequence length="273" mass="30064">MPHLKLGTGPSRFWRLFVIAAGLSVQPALAQQASFVDNFDTLDTSLWKASDGWANGAYQNCEWKSSEVEVIDGMLNVGFSPEATETRDYRCGEVRTQETLGYGTLEARIKTPAGSGLNAAFFTYIGPENQKPHDEIDFEILLKDTGVMQTTTFVSGKSGDGTPGNGNGEHHVLPVKSDAGFIDYAVTWTPEKITFYLNKQPIRTITEAGEIPTTPQRLFFSLWGTEELSDWMGPFKAPTEPIAMQVDWVAYTAEGEECQFPESVLCAEQASLN</sequence>
<reference evidence="8" key="1">
    <citation type="journal article" date="2019" name="Int. J. Syst. Evol. Microbiol.">
        <title>The Global Catalogue of Microorganisms (GCM) 10K type strain sequencing project: providing services to taxonomists for standard genome sequencing and annotation.</title>
        <authorList>
            <consortium name="The Broad Institute Genomics Platform"/>
            <consortium name="The Broad Institute Genome Sequencing Center for Infectious Disease"/>
            <person name="Wu L."/>
            <person name="Ma J."/>
        </authorList>
    </citation>
    <scope>NUCLEOTIDE SEQUENCE [LARGE SCALE GENOMIC DNA]</scope>
    <source>
        <strain evidence="8">NBRC 112416</strain>
    </source>
</reference>
<dbReference type="InterPro" id="IPR013320">
    <property type="entry name" value="ConA-like_dom_sf"/>
</dbReference>
<feature type="domain" description="GH16" evidence="6">
    <location>
        <begin position="18"/>
        <end position="257"/>
    </location>
</feature>
<dbReference type="PRINTS" id="PR00737">
    <property type="entry name" value="GLHYDRLASE16"/>
</dbReference>
<comment type="caution">
    <text evidence="7">The sequence shown here is derived from an EMBL/GenBank/DDBJ whole genome shotgun (WGS) entry which is preliminary data.</text>
</comment>
<accession>A0ABQ5VYX6</accession>
<dbReference type="Pfam" id="PF00722">
    <property type="entry name" value="Glyco_hydro_16"/>
    <property type="match status" value="1"/>
</dbReference>
<gene>
    <name evidence="7" type="primary">exoK</name>
    <name evidence="7" type="ORF">GCM10010862_00120</name>
</gene>
<dbReference type="PANTHER" id="PTHR10963">
    <property type="entry name" value="GLYCOSYL HYDROLASE-RELATED"/>
    <property type="match status" value="1"/>
</dbReference>
<evidence type="ECO:0000256" key="1">
    <source>
        <dbReference type="ARBA" id="ARBA00006865"/>
    </source>
</evidence>
<dbReference type="RefSeq" id="WP_284338228.1">
    <property type="nucleotide sequence ID" value="NZ_BSNS01000001.1"/>
</dbReference>
<dbReference type="PANTHER" id="PTHR10963:SF22">
    <property type="entry name" value="GLYCOSIDASE CRH2-RELATED"/>
    <property type="match status" value="1"/>
</dbReference>
<dbReference type="InterPro" id="IPR000757">
    <property type="entry name" value="Beta-glucanase-like"/>
</dbReference>
<dbReference type="PROSITE" id="PS51762">
    <property type="entry name" value="GH16_2"/>
    <property type="match status" value="1"/>
</dbReference>
<keyword evidence="2 5" id="KW-0732">Signal</keyword>
<organism evidence="7 8">
    <name type="scientific">Devosia nitrariae</name>
    <dbReference type="NCBI Taxonomy" id="2071872"/>
    <lineage>
        <taxon>Bacteria</taxon>
        <taxon>Pseudomonadati</taxon>
        <taxon>Pseudomonadota</taxon>
        <taxon>Alphaproteobacteria</taxon>
        <taxon>Hyphomicrobiales</taxon>
        <taxon>Devosiaceae</taxon>
        <taxon>Devosia</taxon>
    </lineage>
</organism>
<dbReference type="InterPro" id="IPR050546">
    <property type="entry name" value="Glycosyl_Hydrlase_16"/>
</dbReference>
<protein>
    <submittedName>
        <fullName evidence="7">Endo-1,3-1,4-beta-glycanase ExoK</fullName>
    </submittedName>
</protein>
<comment type="similarity">
    <text evidence="1">Belongs to the glycosyl hydrolase 16 family.</text>
</comment>
<feature type="chain" id="PRO_5046574237" evidence="5">
    <location>
        <begin position="31"/>
        <end position="273"/>
    </location>
</feature>
<evidence type="ECO:0000313" key="8">
    <source>
        <dbReference type="Proteomes" id="UP001156691"/>
    </source>
</evidence>
<keyword evidence="4" id="KW-0326">Glycosidase</keyword>
<evidence type="ECO:0000256" key="4">
    <source>
        <dbReference type="ARBA" id="ARBA00023295"/>
    </source>
</evidence>
<keyword evidence="8" id="KW-1185">Reference proteome</keyword>
<feature type="signal peptide" evidence="5">
    <location>
        <begin position="1"/>
        <end position="30"/>
    </location>
</feature>
<evidence type="ECO:0000313" key="7">
    <source>
        <dbReference type="EMBL" id="GLQ52754.1"/>
    </source>
</evidence>
<proteinExistence type="inferred from homology"/>
<dbReference type="Gene3D" id="2.60.120.200">
    <property type="match status" value="1"/>
</dbReference>
<evidence type="ECO:0000259" key="6">
    <source>
        <dbReference type="PROSITE" id="PS51762"/>
    </source>
</evidence>
<name>A0ABQ5VYX6_9HYPH</name>
<dbReference type="SUPFAM" id="SSF49899">
    <property type="entry name" value="Concanavalin A-like lectins/glucanases"/>
    <property type="match status" value="1"/>
</dbReference>
<keyword evidence="3" id="KW-0378">Hydrolase</keyword>
<dbReference type="EMBL" id="BSNS01000001">
    <property type="protein sequence ID" value="GLQ52754.1"/>
    <property type="molecule type" value="Genomic_DNA"/>
</dbReference>
<evidence type="ECO:0000256" key="3">
    <source>
        <dbReference type="ARBA" id="ARBA00022801"/>
    </source>
</evidence>
<dbReference type="InterPro" id="IPR008264">
    <property type="entry name" value="Beta_glucanase"/>
</dbReference>
<evidence type="ECO:0000256" key="5">
    <source>
        <dbReference type="SAM" id="SignalP"/>
    </source>
</evidence>
<evidence type="ECO:0000256" key="2">
    <source>
        <dbReference type="ARBA" id="ARBA00022729"/>
    </source>
</evidence>